<dbReference type="Proteomes" id="UP000290289">
    <property type="component" value="Chromosome 7"/>
</dbReference>
<keyword evidence="4" id="KW-0813">Transport</keyword>
<feature type="transmembrane region" description="Helical" evidence="10">
    <location>
        <begin position="401"/>
        <end position="419"/>
    </location>
</feature>
<dbReference type="InterPro" id="IPR030183">
    <property type="entry name" value="SLAC/SLAH"/>
</dbReference>
<proteinExistence type="inferred from homology"/>
<evidence type="ECO:0000313" key="11">
    <source>
        <dbReference type="EMBL" id="RXH95150.1"/>
    </source>
</evidence>
<organism evidence="11 12">
    <name type="scientific">Malus domestica</name>
    <name type="common">Apple</name>
    <name type="synonym">Pyrus malus</name>
    <dbReference type="NCBI Taxonomy" id="3750"/>
    <lineage>
        <taxon>Eukaryota</taxon>
        <taxon>Viridiplantae</taxon>
        <taxon>Streptophyta</taxon>
        <taxon>Embryophyta</taxon>
        <taxon>Tracheophyta</taxon>
        <taxon>Spermatophyta</taxon>
        <taxon>Magnoliopsida</taxon>
        <taxon>eudicotyledons</taxon>
        <taxon>Gunneridae</taxon>
        <taxon>Pentapetalae</taxon>
        <taxon>rosids</taxon>
        <taxon>fabids</taxon>
        <taxon>Rosales</taxon>
        <taxon>Rosaceae</taxon>
        <taxon>Amygdaloideae</taxon>
        <taxon>Maleae</taxon>
        <taxon>Malus</taxon>
    </lineage>
</organism>
<keyword evidence="6 10" id="KW-0812">Transmembrane</keyword>
<evidence type="ECO:0000256" key="2">
    <source>
        <dbReference type="ARBA" id="ARBA00004236"/>
    </source>
</evidence>
<dbReference type="GO" id="GO:0005886">
    <property type="term" value="C:plasma membrane"/>
    <property type="evidence" value="ECO:0007669"/>
    <property type="project" value="UniProtKB-SubCell"/>
</dbReference>
<comment type="similarity">
    <text evidence="3">Belongs to the SLAC1 S-type anion channel family.</text>
</comment>
<evidence type="ECO:0000256" key="5">
    <source>
        <dbReference type="ARBA" id="ARBA00022475"/>
    </source>
</evidence>
<evidence type="ECO:0000256" key="4">
    <source>
        <dbReference type="ARBA" id="ARBA00022448"/>
    </source>
</evidence>
<dbReference type="InterPro" id="IPR038665">
    <property type="entry name" value="Voltage-dep_anion_channel_sf"/>
</dbReference>
<evidence type="ECO:0000256" key="9">
    <source>
        <dbReference type="ARBA" id="ARBA00023136"/>
    </source>
</evidence>
<comment type="subcellular location">
    <subcellularLocation>
        <location evidence="2">Cell membrane</location>
    </subcellularLocation>
    <subcellularLocation>
        <location evidence="1">Endomembrane system</location>
        <topology evidence="1">Multi-pass membrane protein</topology>
    </subcellularLocation>
</comment>
<evidence type="ECO:0000256" key="8">
    <source>
        <dbReference type="ARBA" id="ARBA00023065"/>
    </source>
</evidence>
<dbReference type="GO" id="GO:0006873">
    <property type="term" value="P:intracellular monoatomic ion homeostasis"/>
    <property type="evidence" value="ECO:0007669"/>
    <property type="project" value="InterPro"/>
</dbReference>
<comment type="caution">
    <text evidence="11">The sequence shown here is derived from an EMBL/GenBank/DDBJ whole genome shotgun (WGS) entry which is preliminary data.</text>
</comment>
<dbReference type="PANTHER" id="PTHR31269">
    <property type="entry name" value="S-TYPE ANION CHANNEL SLAH3"/>
    <property type="match status" value="1"/>
</dbReference>
<gene>
    <name evidence="11" type="ORF">DVH24_024834</name>
</gene>
<evidence type="ECO:0000256" key="10">
    <source>
        <dbReference type="SAM" id="Phobius"/>
    </source>
</evidence>
<evidence type="ECO:0000256" key="1">
    <source>
        <dbReference type="ARBA" id="ARBA00004127"/>
    </source>
</evidence>
<evidence type="ECO:0000256" key="6">
    <source>
        <dbReference type="ARBA" id="ARBA00022692"/>
    </source>
</evidence>
<dbReference type="CDD" id="cd09323">
    <property type="entry name" value="TDT_SLAC1_like"/>
    <property type="match status" value="1"/>
</dbReference>
<keyword evidence="9 10" id="KW-0472">Membrane</keyword>
<feature type="transmembrane region" description="Helical" evidence="10">
    <location>
        <begin position="274"/>
        <end position="293"/>
    </location>
</feature>
<dbReference type="GO" id="GO:0012505">
    <property type="term" value="C:endomembrane system"/>
    <property type="evidence" value="ECO:0007669"/>
    <property type="project" value="UniProtKB-SubCell"/>
</dbReference>
<dbReference type="Gene3D" id="1.50.10.150">
    <property type="entry name" value="Voltage-dependent anion channel"/>
    <property type="match status" value="2"/>
</dbReference>
<keyword evidence="5" id="KW-1003">Cell membrane</keyword>
<feature type="transmembrane region" description="Helical" evidence="10">
    <location>
        <begin position="314"/>
        <end position="334"/>
    </location>
</feature>
<feature type="transmembrane region" description="Helical" evidence="10">
    <location>
        <begin position="440"/>
        <end position="459"/>
    </location>
</feature>
<accession>A0A498JHV7</accession>
<sequence length="553" mass="62017">MMDKSKILDTEKQNSIELPALIKHISSNEVAGFDNVEETIFLQPSDLQPISPSAKGIETADLESIVDESDPRIHQSVYSVSISMPPSPMEIHLQNSKKMMFSGETSFNNGIPNSSAETESAGSELPKVIKCHSQPILHSSALEEAVSTGCISYHPGVERLKDRRFDTFKTWSWKLDRQTPSAAQAKNGNNAQNVEIERLPADRYFDALEGPELETLRDSEEILLPEDKQWPFLLRYPVSSFSICLGVSSQAILWKVLPTSSSTKFLHLSLTPNLVLWCISVALVAMVACIYLLKVIFYFEAVRREYFHPIRVNFFFSPWIALLFLTLGIPPSFANKLNPAIWYILMTPILCLELKIYGQWMSGGQRRLSKVANPVNHLAIVGNFVGALLGASMGLKEGPIFFFAVGLAHYAVLFVTLYQRLPTNETAVRVNFFRGFKFSLAWWAYTFPMTGAAIATIRYSNEVTNPVTQALAVILSLTATIIVTILLIVTILHAFVLQDLFPNDIAIAISDRNPKLNKKWFHLRHGSSDTRDIDKFLKSTRSLENKDLEDAKL</sequence>
<dbReference type="Pfam" id="PF03595">
    <property type="entry name" value="SLAC1"/>
    <property type="match status" value="2"/>
</dbReference>
<dbReference type="STRING" id="3750.A0A498JHV7"/>
<feature type="transmembrane region" description="Helical" evidence="10">
    <location>
        <begin position="471"/>
        <end position="497"/>
    </location>
</feature>
<dbReference type="PANTHER" id="PTHR31269:SF2">
    <property type="entry name" value="S-TYPE ANION CHANNEL SLAH3"/>
    <property type="match status" value="1"/>
</dbReference>
<keyword evidence="7 10" id="KW-1133">Transmembrane helix</keyword>
<dbReference type="EMBL" id="RDQH01000333">
    <property type="protein sequence ID" value="RXH95150.1"/>
    <property type="molecule type" value="Genomic_DNA"/>
</dbReference>
<feature type="transmembrane region" description="Helical" evidence="10">
    <location>
        <begin position="340"/>
        <end position="357"/>
    </location>
</feature>
<keyword evidence="12" id="KW-1185">Reference proteome</keyword>
<dbReference type="GO" id="GO:0008308">
    <property type="term" value="F:voltage-gated monoatomic anion channel activity"/>
    <property type="evidence" value="ECO:0007669"/>
    <property type="project" value="InterPro"/>
</dbReference>
<evidence type="ECO:0000313" key="12">
    <source>
        <dbReference type="Proteomes" id="UP000290289"/>
    </source>
</evidence>
<keyword evidence="8" id="KW-0406">Ion transport</keyword>
<protein>
    <submittedName>
        <fullName evidence="11">Uncharacterized protein</fullName>
    </submittedName>
</protein>
<reference evidence="11 12" key="1">
    <citation type="submission" date="2018-10" db="EMBL/GenBank/DDBJ databases">
        <title>A high-quality apple genome assembly.</title>
        <authorList>
            <person name="Hu J."/>
        </authorList>
    </citation>
    <scope>NUCLEOTIDE SEQUENCE [LARGE SCALE GENOMIC DNA]</scope>
    <source>
        <strain evidence="12">cv. HFTH1</strain>
        <tissue evidence="11">Young leaf</tissue>
    </source>
</reference>
<dbReference type="AlphaFoldDB" id="A0A498JHV7"/>
<evidence type="ECO:0000256" key="7">
    <source>
        <dbReference type="ARBA" id="ARBA00022989"/>
    </source>
</evidence>
<evidence type="ECO:0000256" key="3">
    <source>
        <dbReference type="ARBA" id="ARBA00007808"/>
    </source>
</evidence>
<feature type="transmembrane region" description="Helical" evidence="10">
    <location>
        <begin position="378"/>
        <end position="395"/>
    </location>
</feature>
<dbReference type="InterPro" id="IPR004695">
    <property type="entry name" value="SLAC1/Mae1/Ssu1/TehA"/>
</dbReference>
<feature type="transmembrane region" description="Helical" evidence="10">
    <location>
        <begin position="233"/>
        <end position="254"/>
    </location>
</feature>
<name>A0A498JHV7_MALDO</name>